<name>A0A316UKJ6_9BASI</name>
<dbReference type="GeneID" id="37031550"/>
<evidence type="ECO:0000313" key="3">
    <source>
        <dbReference type="EMBL" id="PWN25759.1"/>
    </source>
</evidence>
<dbReference type="STRING" id="1569628.A0A316UKJ6"/>
<sequence>MGSKEAWCGLCLPHQASGYGRGNSLVGGWLNLRNSSYRYHMIRAHGISPKTCLQYQEPLETRRRQQGVDGKVGEGSELKGLCHQCDKWITFGAIEPTNCSSSPLKVLATTNKHNVSSASGSPLKKVKFDTISSQEHAKKHQKHSLLPRKRTASESTQPTHYAGHEGSCSSSRVILATPRGKRPAPNKTAEGDEDAMESKPFFSVAEPGWTISSSGRIVKLRDAKWTNAI</sequence>
<keyword evidence="4" id="KW-1185">Reference proteome</keyword>
<dbReference type="PANTHER" id="PTHR28125">
    <property type="entry name" value="MEIOTIC EXPRESSION UP-REGULATED PROTEIN 26"/>
    <property type="match status" value="1"/>
</dbReference>
<accession>A0A316UKJ6</accession>
<dbReference type="PANTHER" id="PTHR28125:SF3">
    <property type="entry name" value="TRANSCRIPTION REGULATOR RUA1 C-TERMINAL DOMAIN-CONTAINING PROTEIN"/>
    <property type="match status" value="1"/>
</dbReference>
<evidence type="ECO:0000256" key="1">
    <source>
        <dbReference type="SAM" id="MobiDB-lite"/>
    </source>
</evidence>
<protein>
    <recommendedName>
        <fullName evidence="2">Transcription regulator Rua1 C-terminal domain-containing protein</fullName>
    </recommendedName>
</protein>
<dbReference type="AlphaFoldDB" id="A0A316UKJ6"/>
<evidence type="ECO:0000313" key="4">
    <source>
        <dbReference type="Proteomes" id="UP000245884"/>
    </source>
</evidence>
<dbReference type="EMBL" id="KZ819674">
    <property type="protein sequence ID" value="PWN25759.1"/>
    <property type="molecule type" value="Genomic_DNA"/>
</dbReference>
<dbReference type="RefSeq" id="XP_025360371.1">
    <property type="nucleotide sequence ID" value="XM_025509727.1"/>
</dbReference>
<dbReference type="InterPro" id="IPR028012">
    <property type="entry name" value="Rua1_C"/>
</dbReference>
<dbReference type="Proteomes" id="UP000245884">
    <property type="component" value="Unassembled WGS sequence"/>
</dbReference>
<dbReference type="Pfam" id="PF14616">
    <property type="entry name" value="Rua1_C"/>
    <property type="match status" value="1"/>
</dbReference>
<feature type="domain" description="Transcription regulator Rua1 C-terminal" evidence="2">
    <location>
        <begin position="3"/>
        <end position="103"/>
    </location>
</feature>
<proteinExistence type="predicted"/>
<evidence type="ECO:0000259" key="2">
    <source>
        <dbReference type="Pfam" id="PF14616"/>
    </source>
</evidence>
<gene>
    <name evidence="3" type="ORF">BDZ90DRAFT_61915</name>
</gene>
<dbReference type="OrthoDB" id="5595379at2759"/>
<feature type="region of interest" description="Disordered" evidence="1">
    <location>
        <begin position="132"/>
        <end position="196"/>
    </location>
</feature>
<reference evidence="3 4" key="1">
    <citation type="journal article" date="2018" name="Mol. Biol. Evol.">
        <title>Broad Genomic Sampling Reveals a Smut Pathogenic Ancestry of the Fungal Clade Ustilaginomycotina.</title>
        <authorList>
            <person name="Kijpornyongpan T."/>
            <person name="Mondo S.J."/>
            <person name="Barry K."/>
            <person name="Sandor L."/>
            <person name="Lee J."/>
            <person name="Lipzen A."/>
            <person name="Pangilinan J."/>
            <person name="LaButti K."/>
            <person name="Hainaut M."/>
            <person name="Henrissat B."/>
            <person name="Grigoriev I.V."/>
            <person name="Spatafora J.W."/>
            <person name="Aime M.C."/>
        </authorList>
    </citation>
    <scope>NUCLEOTIDE SEQUENCE [LARGE SCALE GENOMIC DNA]</scope>
    <source>
        <strain evidence="3 4">MCA 5214</strain>
    </source>
</reference>
<feature type="compositionally biased region" description="Basic residues" evidence="1">
    <location>
        <begin position="137"/>
        <end position="150"/>
    </location>
</feature>
<organism evidence="3 4">
    <name type="scientific">Jaminaea rosea</name>
    <dbReference type="NCBI Taxonomy" id="1569628"/>
    <lineage>
        <taxon>Eukaryota</taxon>
        <taxon>Fungi</taxon>
        <taxon>Dikarya</taxon>
        <taxon>Basidiomycota</taxon>
        <taxon>Ustilaginomycotina</taxon>
        <taxon>Exobasidiomycetes</taxon>
        <taxon>Microstromatales</taxon>
        <taxon>Microstromatales incertae sedis</taxon>
        <taxon>Jaminaea</taxon>
    </lineage>
</organism>